<dbReference type="EMBL" id="MK473373">
    <property type="protein sequence ID" value="QBJ04522.1"/>
    <property type="molecule type" value="Genomic_DNA"/>
</dbReference>
<accession>A0A481W7Y1</accession>
<evidence type="ECO:0000313" key="1">
    <source>
        <dbReference type="EMBL" id="QBJ04522.1"/>
    </source>
</evidence>
<proteinExistence type="predicted"/>
<dbReference type="Proteomes" id="UP000293575">
    <property type="component" value="Segment"/>
</dbReference>
<reference evidence="1" key="1">
    <citation type="submission" date="2019-01" db="EMBL/GenBank/DDBJ databases">
        <authorList>
            <person name="Hylling O."/>
            <person name="Carstens A.B."/>
            <person name="Hansen L.H."/>
        </authorList>
    </citation>
    <scope>NUCLEOTIDE SEQUENCE [LARGE SCALE GENOMIC DNA]</scope>
</reference>
<evidence type="ECO:0000313" key="2">
    <source>
        <dbReference type="Proteomes" id="UP000293575"/>
    </source>
</evidence>
<sequence>MTENYADPVDRAVVEQERLLEEQLRIAREKPVPRLAYVGSCHNCSEPLPDPQRFCDVDCRDDHEKIQRSRSQRVF</sequence>
<protein>
    <recommendedName>
        <fullName evidence="3">DUF2116 family Zn-ribbon domain-containing protein</fullName>
    </recommendedName>
</protein>
<dbReference type="KEGG" id="vg:55011818"/>
<dbReference type="RefSeq" id="YP_009820382.1">
    <property type="nucleotide sequence ID" value="NC_048166.1"/>
</dbReference>
<dbReference type="GeneID" id="55011818"/>
<evidence type="ECO:0008006" key="3">
    <source>
        <dbReference type="Google" id="ProtNLM"/>
    </source>
</evidence>
<name>A0A481W7Y1_9CAUD</name>
<organism evidence="1 2">
    <name type="scientific">Pseudomonas phage Lana</name>
    <dbReference type="NCBI Taxonomy" id="2530172"/>
    <lineage>
        <taxon>Viruses</taxon>
        <taxon>Duplodnaviria</taxon>
        <taxon>Heunggongvirae</taxon>
        <taxon>Uroviricota</taxon>
        <taxon>Caudoviricetes</taxon>
        <taxon>Lanavirus</taxon>
        <taxon>Lanavirus lana</taxon>
    </lineage>
</organism>
<keyword evidence="2" id="KW-1185">Reference proteome</keyword>